<dbReference type="Gene3D" id="1.10.10.650">
    <property type="entry name" value="RuvA domain 2-like"/>
    <property type="match status" value="1"/>
</dbReference>
<dbReference type="FunFam" id="1.10.150.850:FF:000001">
    <property type="entry name" value="Transcription elongation factor spt6"/>
    <property type="match status" value="1"/>
</dbReference>
<dbReference type="InterPro" id="IPR023323">
    <property type="entry name" value="Tex-like_dom_sf"/>
</dbReference>
<dbReference type="PROSITE" id="PS50001">
    <property type="entry name" value="SH2"/>
    <property type="match status" value="1"/>
</dbReference>
<keyword evidence="6 13" id="KW-0727">SH2 domain</keyword>
<dbReference type="Pfam" id="PF07766">
    <property type="entry name" value="LETM1_RBD"/>
    <property type="match status" value="1"/>
</dbReference>
<feature type="compositionally biased region" description="Polar residues" evidence="16">
    <location>
        <begin position="132"/>
        <end position="146"/>
    </location>
</feature>
<evidence type="ECO:0000256" key="13">
    <source>
        <dbReference type="PROSITE-ProRule" id="PRU00191"/>
    </source>
</evidence>
<dbReference type="GO" id="GO:0003746">
    <property type="term" value="F:translation elongation factor activity"/>
    <property type="evidence" value="ECO:0007669"/>
    <property type="project" value="UniProtKB-KW"/>
</dbReference>
<dbReference type="InterPro" id="IPR000980">
    <property type="entry name" value="SH2"/>
</dbReference>
<dbReference type="InterPro" id="IPR010994">
    <property type="entry name" value="RuvA_2-like"/>
</dbReference>
<dbReference type="Pfam" id="PF14632">
    <property type="entry name" value="SPT6_acidic"/>
    <property type="match status" value="1"/>
</dbReference>
<proteinExistence type="inferred from homology"/>
<comment type="similarity">
    <text evidence="3">Belongs to the SPT6 family.</text>
</comment>
<evidence type="ECO:0000256" key="15">
    <source>
        <dbReference type="SAM" id="Coils"/>
    </source>
</evidence>
<dbReference type="FunFam" id="1.10.10.2740:FF:000002">
    <property type="entry name" value="Transcription elongation factor Spt6"/>
    <property type="match status" value="1"/>
</dbReference>
<accession>A0A9P7B8U7</accession>
<dbReference type="PROSITE" id="PS51758">
    <property type="entry name" value="LETM1_RBD"/>
    <property type="match status" value="1"/>
</dbReference>
<comment type="caution">
    <text evidence="19">The sequence shown here is derived from an EMBL/GenBank/DDBJ whole genome shotgun (WGS) entry which is preliminary data.</text>
</comment>
<dbReference type="SUPFAM" id="SSF47781">
    <property type="entry name" value="RuvA domain 2-like"/>
    <property type="match status" value="1"/>
</dbReference>
<dbReference type="InterPro" id="IPR028083">
    <property type="entry name" value="Spt6_acidic_N_dom"/>
</dbReference>
<feature type="compositionally biased region" description="Basic and acidic residues" evidence="16">
    <location>
        <begin position="211"/>
        <end position="221"/>
    </location>
</feature>
<evidence type="ECO:0000256" key="10">
    <source>
        <dbReference type="ARBA" id="ARBA00070625"/>
    </source>
</evidence>
<dbReference type="Gene3D" id="3.30.420.140">
    <property type="entry name" value="YqgF/RNase H-like domain"/>
    <property type="match status" value="1"/>
</dbReference>
<feature type="coiled-coil region" evidence="15">
    <location>
        <begin position="1819"/>
        <end position="1853"/>
    </location>
</feature>
<dbReference type="OrthoDB" id="995477at2759"/>
<dbReference type="InterPro" id="IPR033122">
    <property type="entry name" value="LETM1-like_RBD"/>
</dbReference>
<keyword evidence="14" id="KW-0496">Mitochondrion</keyword>
<evidence type="ECO:0000256" key="16">
    <source>
        <dbReference type="SAM" id="MobiDB-lite"/>
    </source>
</evidence>
<dbReference type="InterPro" id="IPR028088">
    <property type="entry name" value="Spt6_HTH_DNA-bd_dom"/>
</dbReference>
<keyword evidence="19" id="KW-0251">Elongation factor</keyword>
<dbReference type="CDD" id="cd09918">
    <property type="entry name" value="SH2_Nterm_SPT6_like"/>
    <property type="match status" value="1"/>
</dbReference>
<gene>
    <name evidence="19" type="primary">SPT6</name>
    <name evidence="19" type="ORF">C6P45_000157</name>
</gene>
<evidence type="ECO:0000313" key="19">
    <source>
        <dbReference type="EMBL" id="KAG0666985.1"/>
    </source>
</evidence>
<name>A0A9P7B8U7_MAUEX</name>
<dbReference type="FunFam" id="3.30.505.10:FF:000056">
    <property type="entry name" value="Transcription elongation factor Spt6"/>
    <property type="match status" value="1"/>
</dbReference>
<feature type="compositionally biased region" description="Polar residues" evidence="16">
    <location>
        <begin position="224"/>
        <end position="235"/>
    </location>
</feature>
<dbReference type="Gene3D" id="3.30.505.10">
    <property type="entry name" value="SH2 domain"/>
    <property type="match status" value="2"/>
</dbReference>
<dbReference type="SMART" id="SM00252">
    <property type="entry name" value="SH2"/>
    <property type="match status" value="1"/>
</dbReference>
<sequence>MDESTERRDDVVNNDVDDRTPSSEEEGEDVFDSSEEDDNLDEDEDEARKVKEGFIVDDEDGDNDDEDEDGTISKKRRKHKRRNREDEDDRLSEDDLDLLMENAGVKRTTTSTAGKLKRLKRGEGEKDESTENHNTQQKPSSTSQLDNMFEDIDEDEAESRGRRGSESEMEEGDESHNDSSIGRHGTMKTGIMDELDDFIEEDEFSDEDEETRERRLEERRLQKQQRMNAPQQISGLSSDKIDEMYDIFGDGHDYDWALEIENEEINENNVGTTEEGEELDESGLPIQTKKTTDLQDIYDLEDLKQNLLTEEDMVIRKADIPERFQELRKGIQEYGTLSEQDQELEKKWITDKIAVSKNFDAEYDMTEFREAIGNAVRFITHDNLEVPFIYAYRRNYISSKVSGGFILSEDDLWEIVTLDLEFQSIISKRNYVKKFYEELSIHDSNIEEYFEGESSASTAELNALQDIHDFMEFKYSQEINKSMSNHIEQTGKRHLKNSSYEKFKNSPLYEAVKEIGITAEKVGENFSSLHQINSAVDHPSMKPQEVIEAVVEEHPTELQIFSTNMNLAVETVKKYYSLELSKNIKIREKVRADFYKYYLIDVVLTKKGKNEIQRGSLYEDIKYAINRTPLHFRREPNTFLRMLEAESLNLMTLKIHMSSQDQYINHLFQIVLETTNTSELATEWNNFRKSAFKEAMNQIFMDISSEIKEGLTKTCQKLVALTVRHKFMSKLDQAPYIPNVKDSKIPRILTLSCGQGKFGADAIIAVFVNRKGEFVKDFKIIDNPFDRSRPEAFEDTLENVISTCQPNAIGINGPNPKTEKFFKKVQEIIQKKQLVDNKGHLVSVIYVEDETALRFQSSKRAQDEFSNKAPLIKYCIGLARYMHSPLLEYANLLPEELKSLAIHPHQSLLPTDILTKSLDSAFVDIVNLVGVDVNKSTDNDYYATLLKYVSGFGKRKAADFLQSLHRLNEPLLARQQLITHNILHKTIFMNSAGFLNISWNEKRQKYEDLEHDQLDSTRIHPEDYHLATKVAADALEYDPDAIAEKEDQGTMSDFIEYLRDDPDRRTKLESLNLESYAEELEKKTGQRKLNNLSTIVLELLDGFEELRNDFHPLQGEEIFHSLTGETEKTFFKGCVIPVKIERFWHNDIKCITNSGVDCIVNAQRHAGAQYQRAASEIYEIGKTYPAKIIFIDYSEISAEVSLLEDDVEHEYVPITYSKDPSVWDIQQEIKDNEEEKRISVERARAKRAHRVLNHPYYFPFNSKQAEDYLRTKNRGDFVIRQSSRGDDHLVITWKLDKDLFEHIDIKELDKENPLALGKTLVVDNQRYHDLDQLIVEYLQNKVRLLNEMTSNEKFKTGNSKEVIKFIEDYSKVNPQKSVYYFSFNYEHPGWFFINFKINASGKLYTWNVRLTNTGFYLVNYNYPSVVQLCNGFKTLLKSNRSRSRTELKKQFRFKSNSSIFRSPGLVGLGLKNAIYKSSIASRFVRLNSTQSSNEKPASSQTVTITPATKSLVKDKKLKKPLWTVIKEGASHYWDGTKLLGFEMKISSRLLMKMSAGKTLTRREMIQLKRTTQDVVRLVPFAAFVLIPFAELLLPLALKIFPNLLPSTYESSQSKETKLANLRKTRELVTNIIKDNNSHFKPQGISDEQKQLFNRFYKHVRATGESESRSQLIEVARLFTDDTVLDNLSRPHLIALAKYINIQPFGTDVMLRYRIRYKLLDLKKDDFALYYEDAEQLNSNELRSACASRGIRIKGATDAALRNNLRLWLNMRIKDKIPSTLMVLATSYNYGDASSKKSLYDSLCDVLSAIPDELYHEVKVNVVKEDEATAKQKLEHLKEQDEIMKEEVEQEEGSIVKVKDSLSLDAIDKVQEEADQSVKSMLSKEKGSEKK</sequence>
<comment type="subcellular location">
    <subcellularLocation>
        <location evidence="2">Chromosome</location>
    </subcellularLocation>
    <subcellularLocation>
        <location evidence="1">Nucleus</location>
    </subcellularLocation>
</comment>
<dbReference type="GO" id="GO:0008023">
    <property type="term" value="C:transcription elongation factor complex"/>
    <property type="evidence" value="ECO:0007669"/>
    <property type="project" value="TreeGrafter"/>
</dbReference>
<dbReference type="CDD" id="cd09928">
    <property type="entry name" value="SH2_Cterm_SPT6_like"/>
    <property type="match status" value="1"/>
</dbReference>
<dbReference type="InterPro" id="IPR042066">
    <property type="entry name" value="Spt6_death-like"/>
</dbReference>
<dbReference type="GO" id="GO:0140673">
    <property type="term" value="P:transcription elongation-coupled chromatin remodeling"/>
    <property type="evidence" value="ECO:0007669"/>
    <property type="project" value="InterPro"/>
</dbReference>
<dbReference type="GO" id="GO:0034728">
    <property type="term" value="P:nucleosome organization"/>
    <property type="evidence" value="ECO:0007669"/>
    <property type="project" value="TreeGrafter"/>
</dbReference>
<dbReference type="InterPro" id="IPR032706">
    <property type="entry name" value="Spt6_HHH"/>
</dbReference>
<dbReference type="InterPro" id="IPR012337">
    <property type="entry name" value="RNaseH-like_sf"/>
</dbReference>
<feature type="compositionally biased region" description="Basic and acidic residues" evidence="16">
    <location>
        <begin position="1"/>
        <end position="22"/>
    </location>
</feature>
<evidence type="ECO:0000259" key="17">
    <source>
        <dbReference type="PROSITE" id="PS50001"/>
    </source>
</evidence>
<dbReference type="InterPro" id="IPR037027">
    <property type="entry name" value="YqgF/RNaseH-like_dom_sf"/>
</dbReference>
<evidence type="ECO:0000313" key="20">
    <source>
        <dbReference type="Proteomes" id="UP000750334"/>
    </source>
</evidence>
<dbReference type="Pfam" id="PF14635">
    <property type="entry name" value="HHH_7"/>
    <property type="match status" value="1"/>
</dbReference>
<evidence type="ECO:0000256" key="6">
    <source>
        <dbReference type="ARBA" id="ARBA00022999"/>
    </source>
</evidence>
<dbReference type="InterPro" id="IPR049540">
    <property type="entry name" value="Spt6-like_S1"/>
</dbReference>
<dbReference type="InterPro" id="IPR028231">
    <property type="entry name" value="Spt6_YqgF"/>
</dbReference>
<dbReference type="GO" id="GO:0005694">
    <property type="term" value="C:chromosome"/>
    <property type="evidence" value="ECO:0007669"/>
    <property type="project" value="UniProtKB-SubCell"/>
</dbReference>
<dbReference type="GO" id="GO:0042393">
    <property type="term" value="F:histone binding"/>
    <property type="evidence" value="ECO:0007669"/>
    <property type="project" value="TreeGrafter"/>
</dbReference>
<organism evidence="19 20">
    <name type="scientific">Maudiozyma exigua</name>
    <name type="common">Yeast</name>
    <name type="synonym">Kazachstania exigua</name>
    <dbReference type="NCBI Taxonomy" id="34358"/>
    <lineage>
        <taxon>Eukaryota</taxon>
        <taxon>Fungi</taxon>
        <taxon>Dikarya</taxon>
        <taxon>Ascomycota</taxon>
        <taxon>Saccharomycotina</taxon>
        <taxon>Saccharomycetes</taxon>
        <taxon>Saccharomycetales</taxon>
        <taxon>Saccharomycetaceae</taxon>
        <taxon>Maudiozyma</taxon>
    </lineage>
</organism>
<evidence type="ECO:0000256" key="2">
    <source>
        <dbReference type="ARBA" id="ARBA00004286"/>
    </source>
</evidence>
<dbReference type="Proteomes" id="UP000750334">
    <property type="component" value="Unassembled WGS sequence"/>
</dbReference>
<dbReference type="SUPFAM" id="SSF158832">
    <property type="entry name" value="Tex N-terminal region-like"/>
    <property type="match status" value="1"/>
</dbReference>
<dbReference type="InterPro" id="IPR035420">
    <property type="entry name" value="Spt6_SH2"/>
</dbReference>
<dbReference type="SUPFAM" id="SSF53098">
    <property type="entry name" value="Ribonuclease H-like"/>
    <property type="match status" value="1"/>
</dbReference>
<dbReference type="GO" id="GO:0003677">
    <property type="term" value="F:DNA binding"/>
    <property type="evidence" value="ECO:0007669"/>
    <property type="project" value="InterPro"/>
</dbReference>
<dbReference type="InterPro" id="IPR017072">
    <property type="entry name" value="TF_Spt6"/>
</dbReference>
<dbReference type="Pfam" id="PF14641">
    <property type="entry name" value="HTH_44"/>
    <property type="match status" value="1"/>
</dbReference>
<evidence type="ECO:0000256" key="1">
    <source>
        <dbReference type="ARBA" id="ARBA00004123"/>
    </source>
</evidence>
<evidence type="ECO:0000256" key="12">
    <source>
        <dbReference type="ARBA" id="ARBA00093389"/>
    </source>
</evidence>
<evidence type="ECO:0000256" key="4">
    <source>
        <dbReference type="ARBA" id="ARBA00020248"/>
    </source>
</evidence>
<feature type="compositionally biased region" description="Basic and acidic residues" evidence="16">
    <location>
        <begin position="121"/>
        <end position="131"/>
    </location>
</feature>
<feature type="compositionally biased region" description="Acidic residues" evidence="16">
    <location>
        <begin position="148"/>
        <end position="157"/>
    </location>
</feature>
<feature type="compositionally biased region" description="Acidic residues" evidence="16">
    <location>
        <begin position="193"/>
        <end position="210"/>
    </location>
</feature>
<evidence type="ECO:0000256" key="5">
    <source>
        <dbReference type="ARBA" id="ARBA00022454"/>
    </source>
</evidence>
<keyword evidence="8" id="KW-0539">Nucleus</keyword>
<comment type="function">
    <text evidence="12">Histone H3-H4 chaperone that plays a role in maintenance of chromatin structure during RNA polymerase II transcription elongation thereby repressing transcription initiation from cryptic promoters. Mediates the reassembly of nucleosomes onto the promoters of at least a selected set of genes during repression; the nucleosome reassembly is essential for transcriptional repression. Essential for viability.</text>
</comment>
<keyword evidence="5" id="KW-0158">Chromosome</keyword>
<evidence type="ECO:0000256" key="3">
    <source>
        <dbReference type="ARBA" id="ARBA00009253"/>
    </source>
</evidence>
<feature type="region of interest" description="Disordered" evidence="16">
    <location>
        <begin position="1"/>
        <end position="235"/>
    </location>
</feature>
<keyword evidence="7" id="KW-0804">Transcription</keyword>
<dbReference type="Gene3D" id="1.10.3500.10">
    <property type="entry name" value="Tex N-terminal region-like"/>
    <property type="match status" value="1"/>
</dbReference>
<dbReference type="InterPro" id="IPR055179">
    <property type="entry name" value="Tex-like_central_region"/>
</dbReference>
<dbReference type="SUPFAM" id="SSF55550">
    <property type="entry name" value="SH2 domain"/>
    <property type="match status" value="1"/>
</dbReference>
<dbReference type="Pfam" id="PF14639">
    <property type="entry name" value="YqgF"/>
    <property type="match status" value="1"/>
</dbReference>
<evidence type="ECO:0000256" key="11">
    <source>
        <dbReference type="ARBA" id="ARBA00080336"/>
    </source>
</evidence>
<reference evidence="19 20" key="1">
    <citation type="submission" date="2020-11" db="EMBL/GenBank/DDBJ databases">
        <title>Kefir isolates.</title>
        <authorList>
            <person name="Marcisauskas S."/>
            <person name="Kim Y."/>
            <person name="Blasche S."/>
        </authorList>
    </citation>
    <scope>NUCLEOTIDE SEQUENCE [LARGE SCALE GENOMIC DNA]</scope>
    <source>
        <strain evidence="19 20">OG2</strain>
    </source>
</reference>
<feature type="compositionally biased region" description="Acidic residues" evidence="16">
    <location>
        <begin position="86"/>
        <end position="98"/>
    </location>
</feature>
<dbReference type="Pfam" id="PF22706">
    <property type="entry name" value="Tex_central_region"/>
    <property type="match status" value="1"/>
</dbReference>
<protein>
    <recommendedName>
        <fullName evidence="4">Transcription elongation factor SPT6</fullName>
    </recommendedName>
    <alternativeName>
        <fullName evidence="9 11">Chromatin Elongation factor SPT6</fullName>
    </alternativeName>
    <alternativeName>
        <fullName evidence="10">Transcription elongation factor spt6</fullName>
    </alternativeName>
</protein>
<dbReference type="FunFam" id="3.30.505.10:FF:000065">
    <property type="entry name" value="Transcription elongation factor SPT6"/>
    <property type="match status" value="1"/>
</dbReference>
<evidence type="ECO:0000256" key="14">
    <source>
        <dbReference type="PROSITE-ProRule" id="PRU01094"/>
    </source>
</evidence>
<dbReference type="GO" id="GO:0031491">
    <property type="term" value="F:nucleosome binding"/>
    <property type="evidence" value="ECO:0007669"/>
    <property type="project" value="TreeGrafter"/>
</dbReference>
<keyword evidence="20" id="KW-1185">Reference proteome</keyword>
<keyword evidence="15" id="KW-0175">Coiled coil</keyword>
<dbReference type="InterPro" id="IPR035018">
    <property type="entry name" value="Spt6_SH2_C"/>
</dbReference>
<dbReference type="PANTHER" id="PTHR10145:SF6">
    <property type="entry name" value="TRANSCRIPTION ELONGATION FACTOR SPT6"/>
    <property type="match status" value="1"/>
</dbReference>
<evidence type="ECO:0000259" key="18">
    <source>
        <dbReference type="PROSITE" id="PS51758"/>
    </source>
</evidence>
<evidence type="ECO:0000256" key="8">
    <source>
        <dbReference type="ARBA" id="ARBA00023242"/>
    </source>
</evidence>
<evidence type="ECO:0000256" key="9">
    <source>
        <dbReference type="ARBA" id="ARBA00029871"/>
    </source>
</evidence>
<dbReference type="Pfam" id="PF14633">
    <property type="entry name" value="SH2_2"/>
    <property type="match status" value="1"/>
</dbReference>
<dbReference type="GO" id="GO:0043022">
    <property type="term" value="F:ribosome binding"/>
    <property type="evidence" value="ECO:0007669"/>
    <property type="project" value="InterPro"/>
</dbReference>
<dbReference type="EMBL" id="PUHR01000100">
    <property type="protein sequence ID" value="KAG0666985.1"/>
    <property type="molecule type" value="Genomic_DNA"/>
</dbReference>
<dbReference type="InterPro" id="IPR036860">
    <property type="entry name" value="SH2_dom_sf"/>
</dbReference>
<evidence type="ECO:0000256" key="7">
    <source>
        <dbReference type="ARBA" id="ARBA00023163"/>
    </source>
</evidence>
<dbReference type="Gene3D" id="1.10.150.850">
    <property type="entry name" value="Spt6, helix-hairpin-helix domain"/>
    <property type="match status" value="1"/>
</dbReference>
<dbReference type="InterPro" id="IPR023319">
    <property type="entry name" value="Tex-like_HTH_dom_sf"/>
</dbReference>
<dbReference type="PANTHER" id="PTHR10145">
    <property type="entry name" value="TRANSCRIPTION ELONGATION FACTOR SPT6"/>
    <property type="match status" value="1"/>
</dbReference>
<dbReference type="InterPro" id="IPR035019">
    <property type="entry name" value="Spt6_SH2_N"/>
</dbReference>
<feature type="compositionally biased region" description="Acidic residues" evidence="16">
    <location>
        <begin position="23"/>
        <end position="45"/>
    </location>
</feature>
<feature type="compositionally biased region" description="Basic residues" evidence="16">
    <location>
        <begin position="73"/>
        <end position="82"/>
    </location>
</feature>
<dbReference type="Pfam" id="PF21710">
    <property type="entry name" value="Spt6_S1"/>
    <property type="match status" value="1"/>
</dbReference>
<feature type="domain" description="Letm1 RBD" evidence="18">
    <location>
        <begin position="1612"/>
        <end position="1811"/>
    </location>
</feature>
<feature type="domain" description="SH2" evidence="17">
    <location>
        <begin position="1255"/>
        <end position="1352"/>
    </location>
</feature>
<keyword evidence="19" id="KW-0648">Protein biosynthesis</keyword>
<dbReference type="Gene3D" id="1.10.10.2740">
    <property type="entry name" value="Spt6, Death-like domain"/>
    <property type="match status" value="1"/>
</dbReference>
<feature type="compositionally biased region" description="Acidic residues" evidence="16">
    <location>
        <begin position="55"/>
        <end position="70"/>
    </location>
</feature>